<accession>L9LD29</accession>
<reference evidence="3" key="2">
    <citation type="journal article" date="2013" name="Nat. Commun.">
        <title>Genome of the Chinese tree shrew.</title>
        <authorList>
            <person name="Fan Y."/>
            <person name="Huang Z.Y."/>
            <person name="Cao C.C."/>
            <person name="Chen C.S."/>
            <person name="Chen Y.X."/>
            <person name="Fan D.D."/>
            <person name="He J."/>
            <person name="Hou H.L."/>
            <person name="Hu L."/>
            <person name="Hu X.T."/>
            <person name="Jiang X.T."/>
            <person name="Lai R."/>
            <person name="Lang Y.S."/>
            <person name="Liang B."/>
            <person name="Liao S.G."/>
            <person name="Mu D."/>
            <person name="Ma Y.Y."/>
            <person name="Niu Y.Y."/>
            <person name="Sun X.Q."/>
            <person name="Xia J.Q."/>
            <person name="Xiao J."/>
            <person name="Xiong Z.Q."/>
            <person name="Xu L."/>
            <person name="Yang L."/>
            <person name="Zhang Y."/>
            <person name="Zhao W."/>
            <person name="Zhao X.D."/>
            <person name="Zheng Y.T."/>
            <person name="Zhou J.M."/>
            <person name="Zhu Y.B."/>
            <person name="Zhang G.J."/>
            <person name="Wang J."/>
            <person name="Yao Y.G."/>
        </authorList>
    </citation>
    <scope>NUCLEOTIDE SEQUENCE [LARGE SCALE GENOMIC DNA]</scope>
</reference>
<sequence length="154" mass="17077">MRSGPGSKEMNTAVTEGTRWSKSFGPGGDSLTTAPPAALTSCSTTAWTLSLWTFLQQLKAQEPFLLTCFRCNRELECILEKRHPPDFFSLGRSCGERLSYTPLDFSSVNCRIVDNLRCDKKPQVEALLGPDSSQAAIRASWAPEMLGRDLRCQE</sequence>
<dbReference type="EMBL" id="KB320375">
    <property type="protein sequence ID" value="ELW72960.1"/>
    <property type="molecule type" value="Genomic_DNA"/>
</dbReference>
<feature type="compositionally biased region" description="Polar residues" evidence="1">
    <location>
        <begin position="9"/>
        <end position="21"/>
    </location>
</feature>
<feature type="region of interest" description="Disordered" evidence="1">
    <location>
        <begin position="1"/>
        <end position="27"/>
    </location>
</feature>
<proteinExistence type="predicted"/>
<organism evidence="2 3">
    <name type="scientific">Tupaia chinensis</name>
    <name type="common">Chinese tree shrew</name>
    <name type="synonym">Tupaia belangeri chinensis</name>
    <dbReference type="NCBI Taxonomy" id="246437"/>
    <lineage>
        <taxon>Eukaryota</taxon>
        <taxon>Metazoa</taxon>
        <taxon>Chordata</taxon>
        <taxon>Craniata</taxon>
        <taxon>Vertebrata</taxon>
        <taxon>Euteleostomi</taxon>
        <taxon>Mammalia</taxon>
        <taxon>Eutheria</taxon>
        <taxon>Euarchontoglires</taxon>
        <taxon>Scandentia</taxon>
        <taxon>Tupaiidae</taxon>
        <taxon>Tupaia</taxon>
    </lineage>
</organism>
<dbReference type="AlphaFoldDB" id="L9LD29"/>
<reference evidence="3" key="1">
    <citation type="submission" date="2012-07" db="EMBL/GenBank/DDBJ databases">
        <title>Genome of the Chinese tree shrew, a rising model animal genetically related to primates.</title>
        <authorList>
            <person name="Zhang G."/>
            <person name="Fan Y."/>
            <person name="Yao Y."/>
            <person name="Huang Z."/>
        </authorList>
    </citation>
    <scope>NUCLEOTIDE SEQUENCE [LARGE SCALE GENOMIC DNA]</scope>
</reference>
<name>L9LD29_TUPCH</name>
<keyword evidence="3" id="KW-1185">Reference proteome</keyword>
<evidence type="ECO:0000256" key="1">
    <source>
        <dbReference type="SAM" id="MobiDB-lite"/>
    </source>
</evidence>
<evidence type="ECO:0000313" key="3">
    <source>
        <dbReference type="Proteomes" id="UP000011518"/>
    </source>
</evidence>
<gene>
    <name evidence="2" type="ORF">TREES_T100000031</name>
</gene>
<protein>
    <submittedName>
        <fullName evidence="2">Uncharacterized protein</fullName>
    </submittedName>
</protein>
<evidence type="ECO:0000313" key="2">
    <source>
        <dbReference type="EMBL" id="ELW72960.1"/>
    </source>
</evidence>
<dbReference type="InParanoid" id="L9LD29"/>
<dbReference type="Proteomes" id="UP000011518">
    <property type="component" value="Unassembled WGS sequence"/>
</dbReference>